<gene>
    <name evidence="2" type="ORF">GUY60_36990</name>
</gene>
<feature type="transmembrane region" description="Helical" evidence="1">
    <location>
        <begin position="20"/>
        <end position="42"/>
    </location>
</feature>
<keyword evidence="3" id="KW-1185">Reference proteome</keyword>
<dbReference type="Proteomes" id="UP000598297">
    <property type="component" value="Unassembled WGS sequence"/>
</dbReference>
<feature type="transmembrane region" description="Helical" evidence="1">
    <location>
        <begin position="54"/>
        <end position="73"/>
    </location>
</feature>
<name>A0A964XRL6_9ACTN</name>
<evidence type="ECO:0000313" key="2">
    <source>
        <dbReference type="EMBL" id="NBE56918.1"/>
    </source>
</evidence>
<sequence length="139" mass="14925">MHGHGYAPPPQRPSSAQLVVLRVIFVMLALFSCGFLAWVPLLRLAIVTRTVRDWMLCATSGLVIIVSLMLIGAEPTENLDSVQENLGLFGLLGGAFTAVAYYLFAEIRHFSALPPAGAFVPHPAQPPAYGYPPQPGPAQ</sequence>
<evidence type="ECO:0000256" key="1">
    <source>
        <dbReference type="SAM" id="Phobius"/>
    </source>
</evidence>
<dbReference type="AlphaFoldDB" id="A0A964XRL6"/>
<dbReference type="EMBL" id="JAAAHS010000643">
    <property type="protein sequence ID" value="NBE56918.1"/>
    <property type="molecule type" value="Genomic_DNA"/>
</dbReference>
<proteinExistence type="predicted"/>
<reference evidence="2" key="1">
    <citation type="submission" date="2020-01" db="EMBL/GenBank/DDBJ databases">
        <title>Whole-genome analyses of novel actinobacteria.</title>
        <authorList>
            <person name="Sahin N."/>
        </authorList>
    </citation>
    <scope>NUCLEOTIDE SEQUENCE</scope>
    <source>
        <strain evidence="2">YC537</strain>
    </source>
</reference>
<keyword evidence="1" id="KW-0472">Membrane</keyword>
<evidence type="ECO:0008006" key="4">
    <source>
        <dbReference type="Google" id="ProtNLM"/>
    </source>
</evidence>
<feature type="transmembrane region" description="Helical" evidence="1">
    <location>
        <begin position="85"/>
        <end position="104"/>
    </location>
</feature>
<protein>
    <recommendedName>
        <fullName evidence="4">Integral membrane protein</fullName>
    </recommendedName>
</protein>
<feature type="non-terminal residue" evidence="2">
    <location>
        <position position="139"/>
    </location>
</feature>
<accession>A0A964XRL6</accession>
<comment type="caution">
    <text evidence="2">The sequence shown here is derived from an EMBL/GenBank/DDBJ whole genome shotgun (WGS) entry which is preliminary data.</text>
</comment>
<dbReference type="OrthoDB" id="3874249at2"/>
<dbReference type="RefSeq" id="WP_161705886.1">
    <property type="nucleotide sequence ID" value="NZ_JAAAHS010000643.1"/>
</dbReference>
<keyword evidence="1" id="KW-0812">Transmembrane</keyword>
<evidence type="ECO:0000313" key="3">
    <source>
        <dbReference type="Proteomes" id="UP000598297"/>
    </source>
</evidence>
<organism evidence="2 3">
    <name type="scientific">Streptomyces boluensis</name>
    <dbReference type="NCBI Taxonomy" id="1775135"/>
    <lineage>
        <taxon>Bacteria</taxon>
        <taxon>Bacillati</taxon>
        <taxon>Actinomycetota</taxon>
        <taxon>Actinomycetes</taxon>
        <taxon>Kitasatosporales</taxon>
        <taxon>Streptomycetaceae</taxon>
        <taxon>Streptomyces</taxon>
    </lineage>
</organism>
<keyword evidence="1" id="KW-1133">Transmembrane helix</keyword>